<evidence type="ECO:0000256" key="8">
    <source>
        <dbReference type="ARBA" id="ARBA00023315"/>
    </source>
</evidence>
<evidence type="ECO:0000256" key="4">
    <source>
        <dbReference type="ARBA" id="ARBA00022989"/>
    </source>
</evidence>
<keyword evidence="5 11" id="KW-0472">Membrane</keyword>
<accession>A0A9P4LB48</accession>
<dbReference type="GO" id="GO:0005783">
    <property type="term" value="C:endoplasmic reticulum"/>
    <property type="evidence" value="ECO:0007669"/>
    <property type="project" value="TreeGrafter"/>
</dbReference>
<dbReference type="PROSITE" id="PS50216">
    <property type="entry name" value="DHHC"/>
    <property type="match status" value="1"/>
</dbReference>
<dbReference type="GeneID" id="63845716"/>
<keyword evidence="15" id="KW-1185">Reference proteome</keyword>
<keyword evidence="3 11" id="KW-0812">Transmembrane</keyword>
<evidence type="ECO:0000256" key="7">
    <source>
        <dbReference type="ARBA" id="ARBA00023288"/>
    </source>
</evidence>
<evidence type="ECO:0000256" key="9">
    <source>
        <dbReference type="ARBA" id="ARBA00038298"/>
    </source>
</evidence>
<dbReference type="EMBL" id="ML976615">
    <property type="protein sequence ID" value="KAF1849171.1"/>
    <property type="molecule type" value="Genomic_DNA"/>
</dbReference>
<dbReference type="EC" id="2.3.1.225" evidence="11"/>
<dbReference type="InterPro" id="IPR001594">
    <property type="entry name" value="Palmitoyltrfase_DHHC"/>
</dbReference>
<feature type="transmembrane region" description="Helical" evidence="11">
    <location>
        <begin position="78"/>
        <end position="96"/>
    </location>
</feature>
<feature type="domain" description="Palmitoyltransferase DHHC" evidence="13">
    <location>
        <begin position="141"/>
        <end position="258"/>
    </location>
</feature>
<reference evidence="14" key="1">
    <citation type="submission" date="2020-01" db="EMBL/GenBank/DDBJ databases">
        <authorList>
            <consortium name="DOE Joint Genome Institute"/>
            <person name="Haridas S."/>
            <person name="Albert R."/>
            <person name="Binder M."/>
            <person name="Bloem J."/>
            <person name="Labutti K."/>
            <person name="Salamov A."/>
            <person name="Andreopoulos B."/>
            <person name="Baker S.E."/>
            <person name="Barry K."/>
            <person name="Bills G."/>
            <person name="Bluhm B.H."/>
            <person name="Cannon C."/>
            <person name="Castanera R."/>
            <person name="Culley D.E."/>
            <person name="Daum C."/>
            <person name="Ezra D."/>
            <person name="Gonzalez J.B."/>
            <person name="Henrissat B."/>
            <person name="Kuo A."/>
            <person name="Liang C."/>
            <person name="Lipzen A."/>
            <person name="Lutzoni F."/>
            <person name="Magnuson J."/>
            <person name="Mondo S."/>
            <person name="Nolan M."/>
            <person name="Ohm R."/>
            <person name="Pangilinan J."/>
            <person name="Park H.-J."/>
            <person name="Ramirez L."/>
            <person name="Alfaro M."/>
            <person name="Sun H."/>
            <person name="Tritt A."/>
            <person name="Yoshinaga Y."/>
            <person name="Zwiers L.-H."/>
            <person name="Turgeon B.G."/>
            <person name="Goodwin S.B."/>
            <person name="Spatafora J.W."/>
            <person name="Crous P.W."/>
            <person name="Grigoriev I.V."/>
        </authorList>
    </citation>
    <scope>NUCLEOTIDE SEQUENCE</scope>
    <source>
        <strain evidence="14">CBS 394.84</strain>
    </source>
</reference>
<keyword evidence="2 11" id="KW-0808">Transferase</keyword>
<evidence type="ECO:0000259" key="13">
    <source>
        <dbReference type="Pfam" id="PF01529"/>
    </source>
</evidence>
<comment type="similarity">
    <text evidence="9">Belongs to the DHHC palmitoyltransferase family. PFA5 subfamily.</text>
</comment>
<dbReference type="PANTHER" id="PTHR22883">
    <property type="entry name" value="ZINC FINGER DHHC DOMAIN CONTAINING PROTEIN"/>
    <property type="match status" value="1"/>
</dbReference>
<keyword evidence="6" id="KW-0564">Palmitate</keyword>
<keyword evidence="8 11" id="KW-0012">Acyltransferase</keyword>
<dbReference type="GO" id="GO:0016020">
    <property type="term" value="C:membrane"/>
    <property type="evidence" value="ECO:0007669"/>
    <property type="project" value="UniProtKB-SubCell"/>
</dbReference>
<feature type="region of interest" description="Disordered" evidence="12">
    <location>
        <begin position="274"/>
        <end position="293"/>
    </location>
</feature>
<gene>
    <name evidence="14" type="ORF">K460DRAFT_281102</name>
</gene>
<sequence>MAPPSVTSSQKSNAHGNNAALEQRIGLATSVIMPLLELGAMGFVSWVLVFLIGVQYLIDPSEDLRLGFNVQPRRGTGIALIIVYAILLLLLLVPWLRLLQVIWSKQDLVPLGDPSREKMDMSTKAFDKYDAFICDFEGMPLWCNKCHNFKPDRTHHCKELGRCVRKMDHYCPWAGGIIAESTHKFFLQFVFFAALYTAYVWIVVAVFFGDRISKVGSRPGTWIGALAVTAVFFVFTFTMTGMTGWNLMINFTSVEGIQRGGIHNIAFLISRSSREPISPPTSSPRSRKERKSSDFEEDWPVLCTVQRGAGRTSVVMQTKTLEHPWYTTLMTGWKDTMGNSFIDWILPFRQSPCKQRSHRGEFEWGEVVYDMAKKYEADNPGTRLALLEGER</sequence>
<dbReference type="InterPro" id="IPR039859">
    <property type="entry name" value="PFA4/ZDH16/20/ERF2-like"/>
</dbReference>
<comment type="subcellular location">
    <subcellularLocation>
        <location evidence="1">Membrane</location>
        <topology evidence="1">Multi-pass membrane protein</topology>
    </subcellularLocation>
</comment>
<evidence type="ECO:0000313" key="15">
    <source>
        <dbReference type="Proteomes" id="UP000800039"/>
    </source>
</evidence>
<dbReference type="GO" id="GO:0019706">
    <property type="term" value="F:protein-cysteine S-palmitoyltransferase activity"/>
    <property type="evidence" value="ECO:0007669"/>
    <property type="project" value="UniProtKB-EC"/>
</dbReference>
<keyword evidence="4 11" id="KW-1133">Transmembrane helix</keyword>
<proteinExistence type="inferred from homology"/>
<evidence type="ECO:0000256" key="11">
    <source>
        <dbReference type="RuleBase" id="RU079119"/>
    </source>
</evidence>
<comment type="domain">
    <text evidence="11">The DHHC domain is required for palmitoyltransferase activity.</text>
</comment>
<feature type="transmembrane region" description="Helical" evidence="11">
    <location>
        <begin position="35"/>
        <end position="58"/>
    </location>
</feature>
<evidence type="ECO:0000313" key="14">
    <source>
        <dbReference type="EMBL" id="KAF1849171.1"/>
    </source>
</evidence>
<protein>
    <recommendedName>
        <fullName evidence="11">Palmitoyltransferase</fullName>
        <ecNumber evidence="11">2.3.1.225</ecNumber>
    </recommendedName>
</protein>
<evidence type="ECO:0000256" key="2">
    <source>
        <dbReference type="ARBA" id="ARBA00022679"/>
    </source>
</evidence>
<comment type="catalytic activity">
    <reaction evidence="10 11">
        <text>L-cysteinyl-[protein] + hexadecanoyl-CoA = S-hexadecanoyl-L-cysteinyl-[protein] + CoA</text>
        <dbReference type="Rhea" id="RHEA:36683"/>
        <dbReference type="Rhea" id="RHEA-COMP:10131"/>
        <dbReference type="Rhea" id="RHEA-COMP:11032"/>
        <dbReference type="ChEBI" id="CHEBI:29950"/>
        <dbReference type="ChEBI" id="CHEBI:57287"/>
        <dbReference type="ChEBI" id="CHEBI:57379"/>
        <dbReference type="ChEBI" id="CHEBI:74151"/>
        <dbReference type="EC" id="2.3.1.225"/>
    </reaction>
</comment>
<keyword evidence="7" id="KW-0449">Lipoprotein</keyword>
<name>A0A9P4LB48_9PLEO</name>
<comment type="caution">
    <text evidence="14">The sequence shown here is derived from an EMBL/GenBank/DDBJ whole genome shotgun (WGS) entry which is preliminary data.</text>
</comment>
<dbReference type="PANTHER" id="PTHR22883:SF23">
    <property type="entry name" value="PALMITOYLTRANSFERASE ZDHHC6"/>
    <property type="match status" value="1"/>
</dbReference>
<dbReference type="Pfam" id="PF01529">
    <property type="entry name" value="DHHC"/>
    <property type="match status" value="1"/>
</dbReference>
<dbReference type="AlphaFoldDB" id="A0A9P4LB48"/>
<dbReference type="GO" id="GO:0005794">
    <property type="term" value="C:Golgi apparatus"/>
    <property type="evidence" value="ECO:0007669"/>
    <property type="project" value="TreeGrafter"/>
</dbReference>
<dbReference type="OrthoDB" id="331948at2759"/>
<organism evidence="14 15">
    <name type="scientific">Cucurbitaria berberidis CBS 394.84</name>
    <dbReference type="NCBI Taxonomy" id="1168544"/>
    <lineage>
        <taxon>Eukaryota</taxon>
        <taxon>Fungi</taxon>
        <taxon>Dikarya</taxon>
        <taxon>Ascomycota</taxon>
        <taxon>Pezizomycotina</taxon>
        <taxon>Dothideomycetes</taxon>
        <taxon>Pleosporomycetidae</taxon>
        <taxon>Pleosporales</taxon>
        <taxon>Pleosporineae</taxon>
        <taxon>Cucurbitariaceae</taxon>
        <taxon>Cucurbitaria</taxon>
    </lineage>
</organism>
<dbReference type="GO" id="GO:0006612">
    <property type="term" value="P:protein targeting to membrane"/>
    <property type="evidence" value="ECO:0007669"/>
    <property type="project" value="TreeGrafter"/>
</dbReference>
<feature type="transmembrane region" description="Helical" evidence="11">
    <location>
        <begin position="220"/>
        <end position="239"/>
    </location>
</feature>
<dbReference type="RefSeq" id="XP_040791734.1">
    <property type="nucleotide sequence ID" value="XM_040928463.1"/>
</dbReference>
<feature type="transmembrane region" description="Helical" evidence="11">
    <location>
        <begin position="185"/>
        <end position="208"/>
    </location>
</feature>
<evidence type="ECO:0000256" key="10">
    <source>
        <dbReference type="ARBA" id="ARBA00048048"/>
    </source>
</evidence>
<evidence type="ECO:0000256" key="5">
    <source>
        <dbReference type="ARBA" id="ARBA00023136"/>
    </source>
</evidence>
<evidence type="ECO:0000256" key="6">
    <source>
        <dbReference type="ARBA" id="ARBA00023139"/>
    </source>
</evidence>
<evidence type="ECO:0000256" key="12">
    <source>
        <dbReference type="SAM" id="MobiDB-lite"/>
    </source>
</evidence>
<evidence type="ECO:0000256" key="3">
    <source>
        <dbReference type="ARBA" id="ARBA00022692"/>
    </source>
</evidence>
<evidence type="ECO:0000256" key="1">
    <source>
        <dbReference type="ARBA" id="ARBA00004141"/>
    </source>
</evidence>
<dbReference type="Proteomes" id="UP000800039">
    <property type="component" value="Unassembled WGS sequence"/>
</dbReference>